<protein>
    <recommendedName>
        <fullName evidence="7">ABC3 transporter permease C-terminal domain-containing protein</fullName>
    </recommendedName>
</protein>
<gene>
    <name evidence="8" type="ORF">GS18_0210695</name>
</gene>
<feature type="transmembrane region" description="Helical" evidence="6">
    <location>
        <begin position="296"/>
        <end position="321"/>
    </location>
</feature>
<comment type="caution">
    <text evidence="8">The sequence shown here is derived from an EMBL/GenBank/DDBJ whole genome shotgun (WGS) entry which is preliminary data.</text>
</comment>
<keyword evidence="2" id="KW-1003">Cell membrane</keyword>
<dbReference type="STRING" id="246786.GS18_0210695"/>
<dbReference type="PANTHER" id="PTHR30287:SF1">
    <property type="entry name" value="INNER MEMBRANE PROTEIN"/>
    <property type="match status" value="1"/>
</dbReference>
<reference evidence="8 9" key="1">
    <citation type="journal article" date="2005" name="Int. J. Syst. Evol. Microbiol.">
        <title>Bacillus cibi sp. nov., isolated from jeotgal, a traditional Korean fermented seafood.</title>
        <authorList>
            <person name="Yoon J.H."/>
            <person name="Lee C.H."/>
            <person name="Oh T.K."/>
        </authorList>
    </citation>
    <scope>NUCLEOTIDE SEQUENCE [LARGE SCALE GENOMIC DNA]</scope>
    <source>
        <strain evidence="8 9">DSM 16189</strain>
    </source>
</reference>
<dbReference type="GO" id="GO:0005886">
    <property type="term" value="C:plasma membrane"/>
    <property type="evidence" value="ECO:0007669"/>
    <property type="project" value="UniProtKB-SubCell"/>
</dbReference>
<evidence type="ECO:0000256" key="3">
    <source>
        <dbReference type="ARBA" id="ARBA00022692"/>
    </source>
</evidence>
<dbReference type="OrthoDB" id="2934570at2"/>
<dbReference type="PANTHER" id="PTHR30287">
    <property type="entry name" value="MEMBRANE COMPONENT OF PREDICTED ABC SUPERFAMILY METABOLITE UPTAKE TRANSPORTER"/>
    <property type="match status" value="1"/>
</dbReference>
<proteinExistence type="predicted"/>
<dbReference type="EMBL" id="JNVC02000005">
    <property type="protein sequence ID" value="KEZ51593.1"/>
    <property type="molecule type" value="Genomic_DNA"/>
</dbReference>
<feature type="transmembrane region" description="Helical" evidence="6">
    <location>
        <begin position="667"/>
        <end position="691"/>
    </location>
</feature>
<evidence type="ECO:0000256" key="2">
    <source>
        <dbReference type="ARBA" id="ARBA00022475"/>
    </source>
</evidence>
<keyword evidence="4 6" id="KW-1133">Transmembrane helix</keyword>
<dbReference type="AlphaFoldDB" id="A0A084GW81"/>
<feature type="transmembrane region" description="Helical" evidence="6">
    <location>
        <begin position="411"/>
        <end position="431"/>
    </location>
</feature>
<dbReference type="InterPro" id="IPR003838">
    <property type="entry name" value="ABC3_permease_C"/>
</dbReference>
<feature type="transmembrane region" description="Helical" evidence="6">
    <location>
        <begin position="711"/>
        <end position="730"/>
    </location>
</feature>
<feature type="transmembrane region" description="Helical" evidence="6">
    <location>
        <begin position="619"/>
        <end position="639"/>
    </location>
</feature>
<comment type="subcellular location">
    <subcellularLocation>
        <location evidence="1">Cell membrane</location>
        <topology evidence="1">Multi-pass membrane protein</topology>
    </subcellularLocation>
</comment>
<evidence type="ECO:0000256" key="4">
    <source>
        <dbReference type="ARBA" id="ARBA00022989"/>
    </source>
</evidence>
<dbReference type="Proteomes" id="UP000028549">
    <property type="component" value="Unassembled WGS sequence"/>
</dbReference>
<evidence type="ECO:0000256" key="5">
    <source>
        <dbReference type="ARBA" id="ARBA00023136"/>
    </source>
</evidence>
<feature type="transmembrane region" description="Helical" evidence="6">
    <location>
        <begin position="246"/>
        <end position="266"/>
    </location>
</feature>
<evidence type="ECO:0000313" key="8">
    <source>
        <dbReference type="EMBL" id="KEZ51593.1"/>
    </source>
</evidence>
<feature type="transmembrane region" description="Helical" evidence="6">
    <location>
        <begin position="341"/>
        <end position="362"/>
    </location>
</feature>
<evidence type="ECO:0000256" key="6">
    <source>
        <dbReference type="SAM" id="Phobius"/>
    </source>
</evidence>
<organism evidence="8 9">
    <name type="scientific">Metabacillus indicus</name>
    <name type="common">Bacillus indicus</name>
    <dbReference type="NCBI Taxonomy" id="246786"/>
    <lineage>
        <taxon>Bacteria</taxon>
        <taxon>Bacillati</taxon>
        <taxon>Bacillota</taxon>
        <taxon>Bacilli</taxon>
        <taxon>Bacillales</taxon>
        <taxon>Bacillaceae</taxon>
        <taxon>Metabacillus</taxon>
    </lineage>
</organism>
<dbReference type="Pfam" id="PF02687">
    <property type="entry name" value="FtsX"/>
    <property type="match status" value="2"/>
</dbReference>
<dbReference type="InterPro" id="IPR038766">
    <property type="entry name" value="Membrane_comp_ABC_pdt"/>
</dbReference>
<evidence type="ECO:0000256" key="1">
    <source>
        <dbReference type="ARBA" id="ARBA00004651"/>
    </source>
</evidence>
<keyword evidence="5 6" id="KW-0472">Membrane</keyword>
<feature type="domain" description="ABC3 transporter permease C-terminal" evidence="7">
    <location>
        <begin position="249"/>
        <end position="368"/>
    </location>
</feature>
<keyword evidence="3 6" id="KW-0812">Transmembrane</keyword>
<keyword evidence="9" id="KW-1185">Reference proteome</keyword>
<accession>A0A084GW81</accession>
<evidence type="ECO:0000313" key="9">
    <source>
        <dbReference type="Proteomes" id="UP000028549"/>
    </source>
</evidence>
<dbReference type="RefSeq" id="WP_035207005.1">
    <property type="nucleotide sequence ID" value="NZ_JNVC02000005.1"/>
</dbReference>
<feature type="domain" description="ABC3 transporter permease C-terminal" evidence="7">
    <location>
        <begin position="623"/>
        <end position="741"/>
    </location>
</feature>
<evidence type="ECO:0000259" key="7">
    <source>
        <dbReference type="Pfam" id="PF02687"/>
    </source>
</evidence>
<sequence length="750" mass="82974">MKIKAMALRTIRQKPLQFGGSALLLAVAVMLFVTLSSTMALMDSSNQLFREEYKQEDFQFTAGERLSEDQLASFEKEFGVNLQARQWLDIEWKEGVIARILSIQQGINEPYVVKGSLPDEKNEAAITASFADAHGLKVGDIWDSGGETYKITAHVYLPDYIYGVQNENDLMADPKTFGVVLMDKEDFPGGNQPPVYYSGRFSENSGSLSSLKKAVSETVPVLKWTDAKDNVRISYIDAEIESNQSFGSVLPVFIGLFALFIVVLMLKRQIDVQSTQIGTLLALGYTRKEVTLSFMLYPLIISIAGTLLGIAAGLIAAGPLTELYTAFYNLPILNRLAFDPVTLIAGFAVPISVLCVAGFLTIRKKVNKAPLQLLHSRPSFSRKGAIKLPLKWSFKRRFRLKMLLSSPSKSLVLFTGILFSSLLVTFGFISMNSMNVLMKKTYEDAYRYNYAVYYQEVKTEPAQEEESPFSASEAIIKGEDGRKDVKTQLIGMDPSTPMLKLIDSSGKELNSTLPDGAVVTQALAAAEGLEAGDSITLQNPWTDQEQSVTVTGVAEIFIGHAIYMERGDVNRFLSLEEDAYIGKWTLEKPEKESGEAIAAIEDKNAMKKGMEQLLEPTNYSAAVIGIFAFLIGLLIIYLITSMMMDEHTVNISLLKVMGYDRKEISSLLLNVYTPVVIAGYVLGVPLAFISYKGLMASVSESTGFSLPIEPDYMMIAAGFIIIYASYVTSLQLSKRKISRIPLQEVLKRQE</sequence>
<name>A0A084GW81_METID</name>